<dbReference type="SUPFAM" id="SSF143410">
    <property type="entry name" value="DOPA-like"/>
    <property type="match status" value="1"/>
</dbReference>
<evidence type="ECO:0000313" key="2">
    <source>
        <dbReference type="Proteomes" id="UP000193240"/>
    </source>
</evidence>
<name>A0A1Y2LIQ0_EPING</name>
<gene>
    <name evidence="1" type="ORF">B5807_11960</name>
</gene>
<dbReference type="InParanoid" id="A0A1Y2LIQ0"/>
<dbReference type="InterPro" id="IPR014980">
    <property type="entry name" value="DOPA_dioxygen"/>
</dbReference>
<dbReference type="PANTHER" id="PTHR36423:SF2">
    <property type="entry name" value="AFR070WP"/>
    <property type="match status" value="1"/>
</dbReference>
<dbReference type="PANTHER" id="PTHR36423">
    <property type="entry name" value="AFR070WP"/>
    <property type="match status" value="1"/>
</dbReference>
<dbReference type="Gene3D" id="3.30.70.1240">
    <property type="entry name" value="DOPA-like domains"/>
    <property type="match status" value="1"/>
</dbReference>
<dbReference type="InterPro" id="IPR023389">
    <property type="entry name" value="DOPA-like_sf"/>
</dbReference>
<keyword evidence="2" id="KW-1185">Reference proteome</keyword>
<accession>A0A1Y2LIQ0</accession>
<dbReference type="AlphaFoldDB" id="A0A1Y2LIQ0"/>
<proteinExistence type="predicted"/>
<sequence length="260" mass="30382">MPRYIQPRVHDSDDDFPYDEYLRAYTYPDLLKDYESQPPLPQERLPNLSLKPVPTGVLSKTYTEFADPIIKDGSHPSFEVHIYFNIDDPEEKEYAYKLHERIRREFPELKIYCILETPWASHTAGMWEVNVHTPAQFGAFIPWLVINRGPLGCFMHPNTGDEIRDHVQRFTLFGNPPRNNMAKFTLFKDMTPALEAERKEILLGNLKKETDYDMTPALEAERKEILLGNLKKETDYVTITGHEERMARLRQGLPPHAEEH</sequence>
<dbReference type="Pfam" id="PF08883">
    <property type="entry name" value="DOPA_dioxygen"/>
    <property type="match status" value="1"/>
</dbReference>
<reference evidence="1 2" key="1">
    <citation type="journal article" date="2017" name="Genome Announc.">
        <title>Genome sequence of the saprophytic ascomycete Epicoccum nigrum ICMP 19927 strain isolated from New Zealand.</title>
        <authorList>
            <person name="Fokin M."/>
            <person name="Fleetwood D."/>
            <person name="Weir B.S."/>
            <person name="Villas-Boas S.G."/>
        </authorList>
    </citation>
    <scope>NUCLEOTIDE SEQUENCE [LARGE SCALE GENOMIC DNA]</scope>
    <source>
        <strain evidence="1 2">ICMP 19927</strain>
    </source>
</reference>
<evidence type="ECO:0000313" key="1">
    <source>
        <dbReference type="EMBL" id="OSS43459.1"/>
    </source>
</evidence>
<dbReference type="EMBL" id="KZ107865">
    <property type="protein sequence ID" value="OSS43459.1"/>
    <property type="molecule type" value="Genomic_DNA"/>
</dbReference>
<organism evidence="1 2">
    <name type="scientific">Epicoccum nigrum</name>
    <name type="common">Soil fungus</name>
    <name type="synonym">Epicoccum purpurascens</name>
    <dbReference type="NCBI Taxonomy" id="105696"/>
    <lineage>
        <taxon>Eukaryota</taxon>
        <taxon>Fungi</taxon>
        <taxon>Dikarya</taxon>
        <taxon>Ascomycota</taxon>
        <taxon>Pezizomycotina</taxon>
        <taxon>Dothideomycetes</taxon>
        <taxon>Pleosporomycetidae</taxon>
        <taxon>Pleosporales</taxon>
        <taxon>Pleosporineae</taxon>
        <taxon>Didymellaceae</taxon>
        <taxon>Epicoccum</taxon>
    </lineage>
</organism>
<protein>
    <submittedName>
        <fullName evidence="1">Uncharacterized protein</fullName>
    </submittedName>
</protein>
<dbReference type="Proteomes" id="UP000193240">
    <property type="component" value="Unassembled WGS sequence"/>
</dbReference>